<feature type="domain" description="Acb2/Tad1 hairpin" evidence="2">
    <location>
        <begin position="19"/>
        <end position="61"/>
    </location>
</feature>
<organism evidence="3">
    <name type="scientific">uncultured Caudovirales phage</name>
    <dbReference type="NCBI Taxonomy" id="2100421"/>
    <lineage>
        <taxon>Viruses</taxon>
        <taxon>Duplodnaviria</taxon>
        <taxon>Heunggongvirae</taxon>
        <taxon>Uroviricota</taxon>
        <taxon>Caudoviricetes</taxon>
        <taxon>Peduoviridae</taxon>
        <taxon>Maltschvirus</taxon>
        <taxon>Maltschvirus maltsch</taxon>
    </lineage>
</organism>
<name>A0A6J5N3A2_9CAUD</name>
<dbReference type="EMBL" id="LR796557">
    <property type="protein sequence ID" value="CAB4151823.1"/>
    <property type="molecule type" value="Genomic_DNA"/>
</dbReference>
<sequence length="69" mass="7871">MSDTFRKKYSSNAALHEFAQELKSIAEKLEMKFKDVGQSREISLAMTNLEQSVMWAVKAIFNKNEGVQS</sequence>
<evidence type="ECO:0000259" key="2">
    <source>
        <dbReference type="Pfam" id="PF24729"/>
    </source>
</evidence>
<dbReference type="Pfam" id="PF24729">
    <property type="entry name" value="Acb2_Tad1_hairpin"/>
    <property type="match status" value="1"/>
</dbReference>
<proteinExistence type="predicted"/>
<evidence type="ECO:0000256" key="1">
    <source>
        <dbReference type="ARBA" id="ARBA00022741"/>
    </source>
</evidence>
<gene>
    <name evidence="3" type="ORF">UFOVP590_37</name>
    <name evidence="4" type="ORF">UFOVP685_47</name>
    <name evidence="5" type="ORF">UFOVP750_5</name>
</gene>
<dbReference type="InterPro" id="IPR056098">
    <property type="entry name" value="Acb2/Tad1_hairpin"/>
</dbReference>
<reference evidence="3" key="1">
    <citation type="submission" date="2020-04" db="EMBL/GenBank/DDBJ databases">
        <authorList>
            <person name="Chiriac C."/>
            <person name="Salcher M."/>
            <person name="Ghai R."/>
            <person name="Kavagutti S V."/>
        </authorList>
    </citation>
    <scope>NUCLEOTIDE SEQUENCE</scope>
</reference>
<dbReference type="GO" id="GO:0000166">
    <property type="term" value="F:nucleotide binding"/>
    <property type="evidence" value="ECO:0007669"/>
    <property type="project" value="UniProtKB-KW"/>
</dbReference>
<evidence type="ECO:0000313" key="4">
    <source>
        <dbReference type="EMBL" id="CAB4157791.1"/>
    </source>
</evidence>
<keyword evidence="1" id="KW-0547">Nucleotide-binding</keyword>
<accession>A0A6J5N3A2</accession>
<evidence type="ECO:0000313" key="3">
    <source>
        <dbReference type="EMBL" id="CAB4151823.1"/>
    </source>
</evidence>
<protein>
    <recommendedName>
        <fullName evidence="2">Acb2/Tad1 hairpin domain-containing protein</fullName>
    </recommendedName>
</protein>
<evidence type="ECO:0000313" key="5">
    <source>
        <dbReference type="EMBL" id="CAB5225301.1"/>
    </source>
</evidence>
<dbReference type="EMBL" id="LR796656">
    <property type="protein sequence ID" value="CAB4157791.1"/>
    <property type="molecule type" value="Genomic_DNA"/>
</dbReference>
<dbReference type="EMBL" id="LR798345">
    <property type="protein sequence ID" value="CAB5225301.1"/>
    <property type="molecule type" value="Genomic_DNA"/>
</dbReference>